<reference evidence="1 2" key="1">
    <citation type="journal article" date="2016" name="Nat. Commun.">
        <title>Thousands of microbial genomes shed light on interconnected biogeochemical processes in an aquifer system.</title>
        <authorList>
            <person name="Anantharaman K."/>
            <person name="Brown C.T."/>
            <person name="Hug L.A."/>
            <person name="Sharon I."/>
            <person name="Castelle C.J."/>
            <person name="Probst A.J."/>
            <person name="Thomas B.C."/>
            <person name="Singh A."/>
            <person name="Wilkins M.J."/>
            <person name="Karaoz U."/>
            <person name="Brodie E.L."/>
            <person name="Williams K.H."/>
            <person name="Hubbard S.S."/>
            <person name="Banfield J.F."/>
        </authorList>
    </citation>
    <scope>NUCLEOTIDE SEQUENCE [LARGE SCALE GENOMIC DNA]</scope>
</reference>
<dbReference type="PIRSF" id="PIRSF035170">
    <property type="entry name" value="HD_phosphohydro"/>
    <property type="match status" value="1"/>
</dbReference>
<accession>A0A1F7WA82</accession>
<protein>
    <recommendedName>
        <fullName evidence="3">N-methyl-D-aspartate receptor NMDAR2C subunit</fullName>
    </recommendedName>
</protein>
<proteinExistence type="predicted"/>
<dbReference type="Proteomes" id="UP000177331">
    <property type="component" value="Unassembled WGS sequence"/>
</dbReference>
<evidence type="ECO:0000313" key="1">
    <source>
        <dbReference type="EMBL" id="OGL99723.1"/>
    </source>
</evidence>
<name>A0A1F7WA82_9BACT</name>
<sequence length="213" mass="25113">MQTRKIDLWLAWKRLCEDLNLDVVAIQIGFQEILRRYGESHRKYHTLAHIVACLQEFESIRSECDDPLGVELAIWFHDLFYEIGNKDNEDRSADRVHHLIEPRGWVMNHALTADVCIRATKHAETPSENDAQIMVDVDLSILGQPWNVYEAYTHQIRTEYKRIPNLLYIPGRHKVMRSFLDRAYIFSTANFRVRYEAQARANIARELETLKLF</sequence>
<dbReference type="EMBL" id="MGFD01000004">
    <property type="protein sequence ID" value="OGL99723.1"/>
    <property type="molecule type" value="Genomic_DNA"/>
</dbReference>
<dbReference type="SUPFAM" id="SSF109604">
    <property type="entry name" value="HD-domain/PDEase-like"/>
    <property type="match status" value="1"/>
</dbReference>
<gene>
    <name evidence="1" type="ORF">A2318_03225</name>
</gene>
<comment type="caution">
    <text evidence="1">The sequence shown here is derived from an EMBL/GenBank/DDBJ whole genome shotgun (WGS) entry which is preliminary data.</text>
</comment>
<dbReference type="InterPro" id="IPR009218">
    <property type="entry name" value="HD_phosphohydro"/>
</dbReference>
<evidence type="ECO:0000313" key="2">
    <source>
        <dbReference type="Proteomes" id="UP000177331"/>
    </source>
</evidence>
<organism evidence="1 2">
    <name type="scientific">Candidatus Uhrbacteria bacterium RIFOXYB2_FULL_45_11</name>
    <dbReference type="NCBI Taxonomy" id="1802421"/>
    <lineage>
        <taxon>Bacteria</taxon>
        <taxon>Candidatus Uhriibacteriota</taxon>
    </lineage>
</organism>
<dbReference type="AlphaFoldDB" id="A0A1F7WA82"/>
<dbReference type="PANTHER" id="PTHR21174:SF0">
    <property type="entry name" value="HD PHOSPHOHYDROLASE FAMILY PROTEIN-RELATED"/>
    <property type="match status" value="1"/>
</dbReference>
<evidence type="ECO:0008006" key="3">
    <source>
        <dbReference type="Google" id="ProtNLM"/>
    </source>
</evidence>
<dbReference type="PANTHER" id="PTHR21174">
    <property type="match status" value="1"/>
</dbReference>